<sequence>VFSRIKKEGDFVLSSGVKSGYTYEYGDLSDAMNEAYCEVLLKKLLAWQKQHGKFDVVVGCETQGIRIGHQISQLMNLPFYIMPKKRLDYIQIAAATYPADTHWLIIDDIVTTGHSFIRAVDYLEVEEKPETITFACMVKRNPENLDYSAVRGDPEKEQLMVSDE</sequence>
<accession>A0A383E4J6</accession>
<dbReference type="InterPro" id="IPR000836">
    <property type="entry name" value="PRTase_dom"/>
</dbReference>
<organism evidence="2">
    <name type="scientific">marine metagenome</name>
    <dbReference type="NCBI Taxonomy" id="408172"/>
    <lineage>
        <taxon>unclassified sequences</taxon>
        <taxon>metagenomes</taxon>
        <taxon>ecological metagenomes</taxon>
    </lineage>
</organism>
<feature type="non-terminal residue" evidence="2">
    <location>
        <position position="164"/>
    </location>
</feature>
<protein>
    <recommendedName>
        <fullName evidence="1">Phosphoribosyltransferase domain-containing protein</fullName>
    </recommendedName>
</protein>
<dbReference type="AlphaFoldDB" id="A0A383E4J6"/>
<dbReference type="InterPro" id="IPR029057">
    <property type="entry name" value="PRTase-like"/>
</dbReference>
<feature type="domain" description="Phosphoribosyltransferase" evidence="1">
    <location>
        <begin position="41"/>
        <end position="143"/>
    </location>
</feature>
<reference evidence="2" key="1">
    <citation type="submission" date="2018-05" db="EMBL/GenBank/DDBJ databases">
        <authorList>
            <person name="Lanie J.A."/>
            <person name="Ng W.-L."/>
            <person name="Kazmierczak K.M."/>
            <person name="Andrzejewski T.M."/>
            <person name="Davidsen T.M."/>
            <person name="Wayne K.J."/>
            <person name="Tettelin H."/>
            <person name="Glass J.I."/>
            <person name="Rusch D."/>
            <person name="Podicherti R."/>
            <person name="Tsui H.-C.T."/>
            <person name="Winkler M.E."/>
        </authorList>
    </citation>
    <scope>NUCLEOTIDE SEQUENCE</scope>
</reference>
<dbReference type="Pfam" id="PF00156">
    <property type="entry name" value="Pribosyltran"/>
    <property type="match status" value="1"/>
</dbReference>
<dbReference type="CDD" id="cd06223">
    <property type="entry name" value="PRTases_typeI"/>
    <property type="match status" value="1"/>
</dbReference>
<name>A0A383E4J6_9ZZZZ</name>
<evidence type="ECO:0000259" key="1">
    <source>
        <dbReference type="Pfam" id="PF00156"/>
    </source>
</evidence>
<feature type="non-terminal residue" evidence="2">
    <location>
        <position position="1"/>
    </location>
</feature>
<dbReference type="Gene3D" id="3.40.50.2020">
    <property type="match status" value="1"/>
</dbReference>
<dbReference type="EMBL" id="UINC01222823">
    <property type="protein sequence ID" value="SVE51767.1"/>
    <property type="molecule type" value="Genomic_DNA"/>
</dbReference>
<evidence type="ECO:0000313" key="2">
    <source>
        <dbReference type="EMBL" id="SVE51767.1"/>
    </source>
</evidence>
<dbReference type="SUPFAM" id="SSF53271">
    <property type="entry name" value="PRTase-like"/>
    <property type="match status" value="1"/>
</dbReference>
<gene>
    <name evidence="2" type="ORF">METZ01_LOCUS504621</name>
</gene>
<proteinExistence type="predicted"/>